<name>A0A495A157_9BACI</name>
<feature type="transmembrane region" description="Helical" evidence="1">
    <location>
        <begin position="21"/>
        <end position="41"/>
    </location>
</feature>
<dbReference type="PANTHER" id="PTHR43471">
    <property type="entry name" value="ABC TRANSPORTER PERMEASE"/>
    <property type="match status" value="1"/>
</dbReference>
<feature type="transmembrane region" description="Helical" evidence="1">
    <location>
        <begin position="53"/>
        <end position="75"/>
    </location>
</feature>
<organism evidence="2 3">
    <name type="scientific">Oceanobacillus halophilus</name>
    <dbReference type="NCBI Taxonomy" id="930130"/>
    <lineage>
        <taxon>Bacteria</taxon>
        <taxon>Bacillati</taxon>
        <taxon>Bacillota</taxon>
        <taxon>Bacilli</taxon>
        <taxon>Bacillales</taxon>
        <taxon>Bacillaceae</taxon>
        <taxon>Oceanobacillus</taxon>
    </lineage>
</organism>
<dbReference type="RefSeq" id="WP_121204355.1">
    <property type="nucleotide sequence ID" value="NZ_RBZP01000007.1"/>
</dbReference>
<feature type="transmembrane region" description="Helical" evidence="1">
    <location>
        <begin position="242"/>
        <end position="266"/>
    </location>
</feature>
<evidence type="ECO:0000313" key="3">
    <source>
        <dbReference type="Proteomes" id="UP000269301"/>
    </source>
</evidence>
<dbReference type="Pfam" id="PF12679">
    <property type="entry name" value="ABC2_membrane_2"/>
    <property type="match status" value="1"/>
</dbReference>
<comment type="caution">
    <text evidence="2">The sequence shown here is derived from an EMBL/GenBank/DDBJ whole genome shotgun (WGS) entry which is preliminary data.</text>
</comment>
<sequence>MRIFTIAFREIKLGMRNSWTYSFLILLTIFILAVLLLQSGVPSTGEYTDITGAMMNITLYLLPLITLLLGGISTVNEKEDGHWNLLTTYNLSPYHFLVGKWLGLAVILLAILSFSFGFAGLLTTLFGNSLSIHTLVFFWGFSTILAMIYLGISISIGAFSKNRWQSLMVGIGVWFFTIILWPLLLISILSFLPYPWIKPILEISTFLNPAEFVRIFSMMHMGAGSVFGPEYNHWVTWVESSFGLSIFAILIFIWIGVTITIGAVVWERMSRNG</sequence>
<dbReference type="PANTHER" id="PTHR43471:SF1">
    <property type="entry name" value="ABC TRANSPORTER PERMEASE PROTEIN NOSY-RELATED"/>
    <property type="match status" value="1"/>
</dbReference>
<proteinExistence type="predicted"/>
<evidence type="ECO:0000313" key="2">
    <source>
        <dbReference type="EMBL" id="RKQ33193.1"/>
    </source>
</evidence>
<feature type="transmembrane region" description="Helical" evidence="1">
    <location>
        <begin position="171"/>
        <end position="192"/>
    </location>
</feature>
<dbReference type="OrthoDB" id="2680264at2"/>
<evidence type="ECO:0000256" key="1">
    <source>
        <dbReference type="SAM" id="Phobius"/>
    </source>
</evidence>
<keyword evidence="1" id="KW-0472">Membrane</keyword>
<dbReference type="Proteomes" id="UP000269301">
    <property type="component" value="Unassembled WGS sequence"/>
</dbReference>
<feature type="transmembrane region" description="Helical" evidence="1">
    <location>
        <begin position="96"/>
        <end position="116"/>
    </location>
</feature>
<reference evidence="2 3" key="1">
    <citation type="journal article" date="2016" name="Int. J. Syst. Evol. Microbiol.">
        <title>Oceanobacillus halophilus sp. nov., a novel moderately halophilic bacterium from a hypersaline lake.</title>
        <authorList>
            <person name="Amoozegar M.A."/>
            <person name="Bagheri M."/>
            <person name="Makhdoumi A."/>
            <person name="Nikou M.M."/>
            <person name="Fazeli S.A.S."/>
            <person name="Schumann P."/>
            <person name="Sproer C."/>
            <person name="Sanchez-Porro C."/>
            <person name="Ventosa A."/>
        </authorList>
    </citation>
    <scope>NUCLEOTIDE SEQUENCE [LARGE SCALE GENOMIC DNA]</scope>
    <source>
        <strain evidence="2 3">DSM 23996</strain>
    </source>
</reference>
<dbReference type="GO" id="GO:0140359">
    <property type="term" value="F:ABC-type transporter activity"/>
    <property type="evidence" value="ECO:0007669"/>
    <property type="project" value="InterPro"/>
</dbReference>
<keyword evidence="1" id="KW-0812">Transmembrane</keyword>
<dbReference type="AlphaFoldDB" id="A0A495A157"/>
<protein>
    <submittedName>
        <fullName evidence="2">ABC transporter permease</fullName>
    </submittedName>
</protein>
<keyword evidence="3" id="KW-1185">Reference proteome</keyword>
<gene>
    <name evidence="2" type="ORF">D8M06_10470</name>
</gene>
<accession>A0A495A157</accession>
<dbReference type="EMBL" id="RBZP01000007">
    <property type="protein sequence ID" value="RKQ33193.1"/>
    <property type="molecule type" value="Genomic_DNA"/>
</dbReference>
<dbReference type="GO" id="GO:0005886">
    <property type="term" value="C:plasma membrane"/>
    <property type="evidence" value="ECO:0007669"/>
    <property type="project" value="UniProtKB-SubCell"/>
</dbReference>
<keyword evidence="1" id="KW-1133">Transmembrane helix</keyword>
<feature type="transmembrane region" description="Helical" evidence="1">
    <location>
        <begin position="136"/>
        <end position="159"/>
    </location>
</feature>